<evidence type="ECO:0000259" key="3">
    <source>
        <dbReference type="Pfam" id="PF23359"/>
    </source>
</evidence>
<organism evidence="4 5">
    <name type="scientific">Citricoccus zhacaiensis</name>
    <dbReference type="NCBI Taxonomy" id="489142"/>
    <lineage>
        <taxon>Bacteria</taxon>
        <taxon>Bacillati</taxon>
        <taxon>Actinomycetota</taxon>
        <taxon>Actinomycetes</taxon>
        <taxon>Micrococcales</taxon>
        <taxon>Micrococcaceae</taxon>
        <taxon>Citricoccus</taxon>
    </lineage>
</organism>
<sequence length="100" mass="10962">MAQKAQVVLIDDLDGSPAKETVSFGLDGRHYEIDLSTANAKQLRGELTAYVRQGRATAPQAPPRPAAAIRQWAQQNGYDVSARGRIHQDILEAYNNAEQT</sequence>
<protein>
    <submittedName>
        <fullName evidence="4">Lsr2 family protein</fullName>
    </submittedName>
</protein>
<dbReference type="Pfam" id="PF23359">
    <property type="entry name" value="Lsr2_DNA-bd"/>
    <property type="match status" value="1"/>
</dbReference>
<evidence type="ECO:0000313" key="5">
    <source>
        <dbReference type="Proteomes" id="UP000642509"/>
    </source>
</evidence>
<feature type="domain" description="Lsr2 dimerization" evidence="2">
    <location>
        <begin position="1"/>
        <end position="56"/>
    </location>
</feature>
<dbReference type="InterPro" id="IPR055370">
    <property type="entry name" value="Lsr2_DNA-bd"/>
</dbReference>
<comment type="caution">
    <text evidence="4">The sequence shown here is derived from an EMBL/GenBank/DDBJ whole genome shotgun (WGS) entry which is preliminary data.</text>
</comment>
<dbReference type="InterPro" id="IPR036625">
    <property type="entry name" value="E3-bd_dom_sf"/>
</dbReference>
<evidence type="ECO:0000313" key="4">
    <source>
        <dbReference type="EMBL" id="GGO49992.1"/>
    </source>
</evidence>
<dbReference type="Proteomes" id="UP000642509">
    <property type="component" value="Unassembled WGS sequence"/>
</dbReference>
<dbReference type="Gene3D" id="3.30.60.230">
    <property type="entry name" value="Lsr2, dimerization domain"/>
    <property type="match status" value="1"/>
</dbReference>
<gene>
    <name evidence="4" type="ORF">GCM10010977_33150</name>
</gene>
<dbReference type="InterPro" id="IPR042261">
    <property type="entry name" value="Lsr2-like_dimerization"/>
</dbReference>
<evidence type="ECO:0000259" key="2">
    <source>
        <dbReference type="Pfam" id="PF11774"/>
    </source>
</evidence>
<dbReference type="RefSeq" id="WP_159554324.1">
    <property type="nucleotide sequence ID" value="NZ_BAAAOU010000006.1"/>
</dbReference>
<name>A0ABQ2MEA5_9MICC</name>
<keyword evidence="5" id="KW-1185">Reference proteome</keyword>
<dbReference type="InterPro" id="IPR024412">
    <property type="entry name" value="Lsr2_dim_dom"/>
</dbReference>
<feature type="domain" description="Lsr2 DNA-binding" evidence="3">
    <location>
        <begin position="66"/>
        <end position="97"/>
    </location>
</feature>
<proteinExistence type="predicted"/>
<keyword evidence="1" id="KW-0238">DNA-binding</keyword>
<accession>A0ABQ2MEA5</accession>
<dbReference type="Gene3D" id="4.10.320.10">
    <property type="entry name" value="E3-binding domain"/>
    <property type="match status" value="1"/>
</dbReference>
<dbReference type="EMBL" id="BMLQ01000016">
    <property type="protein sequence ID" value="GGO49992.1"/>
    <property type="molecule type" value="Genomic_DNA"/>
</dbReference>
<reference evidence="5" key="1">
    <citation type="journal article" date="2019" name="Int. J. Syst. Evol. Microbiol.">
        <title>The Global Catalogue of Microorganisms (GCM) 10K type strain sequencing project: providing services to taxonomists for standard genome sequencing and annotation.</title>
        <authorList>
            <consortium name="The Broad Institute Genomics Platform"/>
            <consortium name="The Broad Institute Genome Sequencing Center for Infectious Disease"/>
            <person name="Wu L."/>
            <person name="Ma J."/>
        </authorList>
    </citation>
    <scope>NUCLEOTIDE SEQUENCE [LARGE SCALE GENOMIC DNA]</scope>
    <source>
        <strain evidence="5">CGMCC 1.7064</strain>
    </source>
</reference>
<dbReference type="Pfam" id="PF11774">
    <property type="entry name" value="Lsr2"/>
    <property type="match status" value="1"/>
</dbReference>
<evidence type="ECO:0000256" key="1">
    <source>
        <dbReference type="ARBA" id="ARBA00023125"/>
    </source>
</evidence>